<keyword evidence="1 2" id="KW-0808">Transferase</keyword>
<evidence type="ECO:0000256" key="1">
    <source>
        <dbReference type="ARBA" id="ARBA00022679"/>
    </source>
</evidence>
<dbReference type="Proteomes" id="UP000594637">
    <property type="component" value="Chromosome"/>
</dbReference>
<dbReference type="InterPro" id="IPR029058">
    <property type="entry name" value="AB_hydrolase_fold"/>
</dbReference>
<dbReference type="EC" id="2.3.1.31" evidence="2"/>
<protein>
    <recommendedName>
        <fullName evidence="2">Homoserine O-acetyltransferase</fullName>
        <shortName evidence="2">HAT</shortName>
        <ecNumber evidence="2">2.3.1.31</ecNumber>
    </recommendedName>
    <alternativeName>
        <fullName evidence="2">Homoserine transacetylase</fullName>
        <shortName evidence="2">HTA</shortName>
    </alternativeName>
</protein>
<feature type="active site" evidence="2 3">
    <location>
        <position position="342"/>
    </location>
</feature>
<dbReference type="PANTHER" id="PTHR32268">
    <property type="entry name" value="HOMOSERINE O-ACETYLTRANSFERASE"/>
    <property type="match status" value="1"/>
</dbReference>
<proteinExistence type="inferred from homology"/>
<dbReference type="GO" id="GO:0004414">
    <property type="term" value="F:homoserine O-acetyltransferase activity"/>
    <property type="evidence" value="ECO:0007669"/>
    <property type="project" value="UniProtKB-UniRule"/>
</dbReference>
<sequence length="394" mass="42120">MSVTQPPTPGVGSASTKLVDRKAGSPTGAWRPGDEPGNRRFLDIGDFTLESGVILPDTVLAFETWGTLAPAADNAVLILHALTGDSHVTGPAAPGHPTPGWWDTLIGPGRAIDTERYFVVAANILGGCQGSTGPSSTAPDGRPWGSRFPWLTTRDQVEAETLLADALGIETFHLVIGASLGGHRAVEWGASHPERVRNLALVATGASTTADQIAWCHLQELAIVGDPFFFDGDYYSHSVGPVRGLGLARAIAHTTYRSAAELDARFGRSHQGEEDPAVGGRYQIESYLDHHSGKLISRFDANTYLIVTHSMMVHDVGIGRGGTEAGLGRVTARTLVVDVDSDRLFLSEQAEQLVACIPDTRRATIHSLHGHDGFLVEADQMERILRDFLAEDVA</sequence>
<dbReference type="GO" id="GO:0005737">
    <property type="term" value="C:cytoplasm"/>
    <property type="evidence" value="ECO:0007669"/>
    <property type="project" value="UniProtKB-SubCell"/>
</dbReference>
<feature type="region of interest" description="Disordered" evidence="4">
    <location>
        <begin position="1"/>
        <end position="37"/>
    </location>
</feature>
<dbReference type="Pfam" id="PF00561">
    <property type="entry name" value="Abhydrolase_1"/>
    <property type="match status" value="1"/>
</dbReference>
<feature type="domain" description="AB hydrolase-1" evidence="5">
    <location>
        <begin position="74"/>
        <end position="369"/>
    </location>
</feature>
<dbReference type="NCBIfam" id="NF001209">
    <property type="entry name" value="PRK00175.1"/>
    <property type="match status" value="1"/>
</dbReference>
<keyword evidence="2" id="KW-0963">Cytoplasm</keyword>
<dbReference type="Gene3D" id="3.40.50.1820">
    <property type="entry name" value="alpha/beta hydrolase"/>
    <property type="match status" value="1"/>
</dbReference>
<dbReference type="GO" id="GO:0009092">
    <property type="term" value="P:homoserine metabolic process"/>
    <property type="evidence" value="ECO:0007669"/>
    <property type="project" value="TreeGrafter"/>
</dbReference>
<dbReference type="NCBIfam" id="TIGR01392">
    <property type="entry name" value="homoserO_Ac_trn"/>
    <property type="match status" value="1"/>
</dbReference>
<comment type="pathway">
    <text evidence="2">Amino-acid biosynthesis; L-methionine biosynthesis via de novo pathway; O-acetyl-L-homoserine from L-homoserine: step 1/1.</text>
</comment>
<evidence type="ECO:0000256" key="4">
    <source>
        <dbReference type="SAM" id="MobiDB-lite"/>
    </source>
</evidence>
<comment type="caution">
    <text evidence="2">Lacks conserved residue(s) required for the propagation of feature annotation.</text>
</comment>
<comment type="catalytic activity">
    <reaction evidence="2">
        <text>L-homoserine + acetyl-CoA = O-acetyl-L-homoserine + CoA</text>
        <dbReference type="Rhea" id="RHEA:13701"/>
        <dbReference type="ChEBI" id="CHEBI:57287"/>
        <dbReference type="ChEBI" id="CHEBI:57288"/>
        <dbReference type="ChEBI" id="CHEBI:57476"/>
        <dbReference type="ChEBI" id="CHEBI:57716"/>
        <dbReference type="EC" id="2.3.1.31"/>
    </reaction>
</comment>
<dbReference type="UniPathway" id="UPA00051">
    <property type="reaction ID" value="UER00074"/>
</dbReference>
<keyword evidence="2" id="KW-0028">Amino-acid biosynthesis</keyword>
<organism evidence="6 7">
    <name type="scientific">Actinomyces respiraculi</name>
    <dbReference type="NCBI Taxonomy" id="2744574"/>
    <lineage>
        <taxon>Bacteria</taxon>
        <taxon>Bacillati</taxon>
        <taxon>Actinomycetota</taxon>
        <taxon>Actinomycetes</taxon>
        <taxon>Actinomycetales</taxon>
        <taxon>Actinomycetaceae</taxon>
        <taxon>Actinomyces</taxon>
    </lineage>
</organism>
<dbReference type="KEGG" id="arep:ID810_10420"/>
<dbReference type="InterPro" id="IPR000073">
    <property type="entry name" value="AB_hydrolase_1"/>
</dbReference>
<dbReference type="SUPFAM" id="SSF53474">
    <property type="entry name" value="alpha/beta-Hydrolases"/>
    <property type="match status" value="1"/>
</dbReference>
<evidence type="ECO:0000259" key="5">
    <source>
        <dbReference type="Pfam" id="PF00561"/>
    </source>
</evidence>
<evidence type="ECO:0000313" key="6">
    <source>
        <dbReference type="EMBL" id="QPL05131.1"/>
    </source>
</evidence>
<feature type="active site" evidence="2 3">
    <location>
        <position position="371"/>
    </location>
</feature>
<reference evidence="6 7" key="1">
    <citation type="submission" date="2020-11" db="EMBL/GenBank/DDBJ databases">
        <title>Actinomyces sp. ZJ750.</title>
        <authorList>
            <person name="Zhou J."/>
        </authorList>
    </citation>
    <scope>NUCLEOTIDE SEQUENCE [LARGE SCALE GENOMIC DNA]</scope>
    <source>
        <strain evidence="6 7">ZJ750</strain>
    </source>
</reference>
<comment type="subcellular location">
    <subcellularLocation>
        <location evidence="2">Cytoplasm</location>
    </subcellularLocation>
</comment>
<feature type="active site" description="Nucleophile" evidence="2 3">
    <location>
        <position position="179"/>
    </location>
</feature>
<name>A0A7T0LJW8_9ACTO</name>
<feature type="binding site" evidence="2">
    <location>
        <position position="372"/>
    </location>
    <ligand>
        <name>substrate</name>
    </ligand>
</feature>
<comment type="subunit">
    <text evidence="2">Homodimer.</text>
</comment>
<keyword evidence="2" id="KW-0486">Methionine biosynthesis</keyword>
<dbReference type="EMBL" id="CP063989">
    <property type="protein sequence ID" value="QPL05131.1"/>
    <property type="molecule type" value="Genomic_DNA"/>
</dbReference>
<accession>A0A7T0LJW8</accession>
<evidence type="ECO:0000256" key="2">
    <source>
        <dbReference type="HAMAP-Rule" id="MF_00296"/>
    </source>
</evidence>
<gene>
    <name evidence="2" type="primary">metXA</name>
    <name evidence="6" type="ORF">ID810_10420</name>
</gene>
<dbReference type="GO" id="GO:0009086">
    <property type="term" value="P:methionine biosynthetic process"/>
    <property type="evidence" value="ECO:0007669"/>
    <property type="project" value="UniProtKB-UniRule"/>
</dbReference>
<dbReference type="AlphaFoldDB" id="A0A7T0LJW8"/>
<comment type="similarity">
    <text evidence="2">Belongs to the AB hydrolase superfamily. MetX family.</text>
</comment>
<dbReference type="RefSeq" id="WP_166858462.1">
    <property type="nucleotide sequence ID" value="NZ_CP063989.1"/>
</dbReference>
<keyword evidence="2 6" id="KW-0012">Acyltransferase</keyword>
<evidence type="ECO:0000313" key="7">
    <source>
        <dbReference type="Proteomes" id="UP000594637"/>
    </source>
</evidence>
<dbReference type="InterPro" id="IPR008220">
    <property type="entry name" value="HAT_MetX-like"/>
</dbReference>
<keyword evidence="7" id="KW-1185">Reference proteome</keyword>
<evidence type="ECO:0000256" key="3">
    <source>
        <dbReference type="PIRSR" id="PIRSR000443-1"/>
    </source>
</evidence>
<dbReference type="HAMAP" id="MF_00296">
    <property type="entry name" value="MetX_acyltransf"/>
    <property type="match status" value="1"/>
</dbReference>
<dbReference type="PIRSF" id="PIRSF000443">
    <property type="entry name" value="Homoser_Ac_trans"/>
    <property type="match status" value="1"/>
</dbReference>
<dbReference type="PANTHER" id="PTHR32268:SF11">
    <property type="entry name" value="HOMOSERINE O-ACETYLTRANSFERASE"/>
    <property type="match status" value="1"/>
</dbReference>
<feature type="binding site" evidence="2">
    <location>
        <position position="249"/>
    </location>
    <ligand>
        <name>substrate</name>
    </ligand>
</feature>
<comment type="function">
    <text evidence="2">Transfers an acetyl group from acetyl-CoA to L-homoserine, forming acetyl-L-homoserine.</text>
</comment>